<organism evidence="1 2">
    <name type="scientific">Vibrio maritimus</name>
    <dbReference type="NCBI Taxonomy" id="990268"/>
    <lineage>
        <taxon>Bacteria</taxon>
        <taxon>Pseudomonadati</taxon>
        <taxon>Pseudomonadota</taxon>
        <taxon>Gammaproteobacteria</taxon>
        <taxon>Vibrionales</taxon>
        <taxon>Vibrionaceae</taxon>
        <taxon>Vibrio</taxon>
    </lineage>
</organism>
<protein>
    <submittedName>
        <fullName evidence="1">Uncharacterized protein</fullName>
    </submittedName>
</protein>
<evidence type="ECO:0000313" key="2">
    <source>
        <dbReference type="Proteomes" id="UP000029224"/>
    </source>
</evidence>
<reference evidence="1 2" key="1">
    <citation type="submission" date="2014-09" db="EMBL/GenBank/DDBJ databases">
        <title>Vibrio maritimus JCM 19240. (C210) whole genome shotgun sequence.</title>
        <authorList>
            <person name="Sawabe T."/>
            <person name="Meirelles P."/>
            <person name="Nakanishi M."/>
            <person name="Sayaka M."/>
            <person name="Hattori M."/>
            <person name="Ohkuma M."/>
        </authorList>
    </citation>
    <scope>NUCLEOTIDE SEQUENCE [LARGE SCALE GENOMIC DNA]</scope>
    <source>
        <strain evidence="1 2">JCM 19240</strain>
    </source>
</reference>
<dbReference type="EMBL" id="BBMT01000006">
    <property type="protein sequence ID" value="GAL35032.1"/>
    <property type="molecule type" value="Genomic_DNA"/>
</dbReference>
<dbReference type="Proteomes" id="UP000029224">
    <property type="component" value="Unassembled WGS sequence"/>
</dbReference>
<dbReference type="AlphaFoldDB" id="A0A090TVU8"/>
<keyword evidence="2" id="KW-1185">Reference proteome</keyword>
<reference evidence="1 2" key="2">
    <citation type="submission" date="2014-09" db="EMBL/GenBank/DDBJ databases">
        <authorList>
            <consortium name="NBRP consortium"/>
            <person name="Sawabe T."/>
            <person name="Meirelles P."/>
            <person name="Nakanishi M."/>
            <person name="Sayaka M."/>
            <person name="Hattori M."/>
            <person name="Ohkuma M."/>
        </authorList>
    </citation>
    <scope>NUCLEOTIDE SEQUENCE [LARGE SCALE GENOMIC DNA]</scope>
    <source>
        <strain evidence="1 2">JCM 19240</strain>
    </source>
</reference>
<accession>A0A090TVU8</accession>
<name>A0A090TVU8_9VIBR</name>
<evidence type="ECO:0000313" key="1">
    <source>
        <dbReference type="EMBL" id="GAL35032.1"/>
    </source>
</evidence>
<comment type="caution">
    <text evidence="1">The sequence shown here is derived from an EMBL/GenBank/DDBJ whole genome shotgun (WGS) entry which is preliminary data.</text>
</comment>
<proteinExistence type="predicted"/>
<sequence length="63" mass="7082">MTRVFLSDRKEKAQHVSSMLDADEGDEVTESAMGQLSGERFSIELLFPLMLLTPNEIRNVQGI</sequence>
<gene>
    <name evidence="1" type="ORF">JCM19240_3402</name>
</gene>